<dbReference type="InterPro" id="IPR011010">
    <property type="entry name" value="DNA_brk_join_enz"/>
</dbReference>
<keyword evidence="10" id="KW-1185">Reference proteome</keyword>
<evidence type="ECO:0000259" key="7">
    <source>
        <dbReference type="Pfam" id="PF01028"/>
    </source>
</evidence>
<evidence type="ECO:0000256" key="6">
    <source>
        <dbReference type="ARBA" id="ARBA00023235"/>
    </source>
</evidence>
<evidence type="ECO:0000259" key="8">
    <source>
        <dbReference type="Pfam" id="PF21338"/>
    </source>
</evidence>
<evidence type="ECO:0000313" key="9">
    <source>
        <dbReference type="EMBL" id="SEN00169.1"/>
    </source>
</evidence>
<organism evidence="9 10">
    <name type="scientific">Loktanella fryxellensis</name>
    <dbReference type="NCBI Taxonomy" id="245187"/>
    <lineage>
        <taxon>Bacteria</taxon>
        <taxon>Pseudomonadati</taxon>
        <taxon>Pseudomonadota</taxon>
        <taxon>Alphaproteobacteria</taxon>
        <taxon>Rhodobacterales</taxon>
        <taxon>Roseobacteraceae</taxon>
        <taxon>Loktanella</taxon>
    </lineage>
</organism>
<comment type="similarity">
    <text evidence="2">Belongs to the type IB topoisomerase family.</text>
</comment>
<dbReference type="PRINTS" id="PR00416">
    <property type="entry name" value="EUTPISMRASEI"/>
</dbReference>
<dbReference type="PROSITE" id="PS52038">
    <property type="entry name" value="TOPO_IB_2"/>
    <property type="match status" value="1"/>
</dbReference>
<keyword evidence="6 9" id="KW-0413">Isomerase</keyword>
<evidence type="ECO:0000256" key="2">
    <source>
        <dbReference type="ARBA" id="ARBA00006645"/>
    </source>
</evidence>
<sequence length="335" mass="36413">MAYADIAKVSGLLFYPDTEPGIRRRRAGRGFSYTAADGTRIDDTVERARIAAIAVPPAYGDVWISPLPKGHLQATGFDDRERKQYRYHADWTAHHALLKFENLGQFAQTLPGLRRWIASRLRGEVGDRDTAIAATLALIDRASLRVGNGIYAAQNGSYGATTMLNDHGTFEGGRVRLDYIGKGGARIEKDFHAPRLAEVLDACQDLPGAEIITWIDDAGTSHPVRSDHINQTLHTLCGDHATAKTMRTWNGSLAAFEVAAQPGKLSIAAMADAASDVLCNTPTVARNSYVHPSVIALAEMEATEREAFMKKLAKSPDIAGLRQHEPALAALLQMT</sequence>
<evidence type="ECO:0000313" key="10">
    <source>
        <dbReference type="Proteomes" id="UP000199585"/>
    </source>
</evidence>
<feature type="domain" description="DNA topoisomerase IB N-terminal" evidence="8">
    <location>
        <begin position="30"/>
        <end position="78"/>
    </location>
</feature>
<accession>A0A1H8CZ60</accession>
<dbReference type="SUPFAM" id="SSF56349">
    <property type="entry name" value="DNA breaking-rejoining enzymes"/>
    <property type="match status" value="1"/>
</dbReference>
<keyword evidence="5" id="KW-0238">DNA-binding</keyword>
<dbReference type="RefSeq" id="WP_089901182.1">
    <property type="nucleotide sequence ID" value="NZ_FOCI01000007.1"/>
</dbReference>
<dbReference type="InterPro" id="IPR014711">
    <property type="entry name" value="TopoI_cat_a-hlx-sub_euk"/>
</dbReference>
<dbReference type="Gene3D" id="3.30.66.10">
    <property type="entry name" value="DNA topoisomerase I domain"/>
    <property type="match status" value="1"/>
</dbReference>
<dbReference type="GO" id="GO:0003677">
    <property type="term" value="F:DNA binding"/>
    <property type="evidence" value="ECO:0007669"/>
    <property type="project" value="UniProtKB-KW"/>
</dbReference>
<keyword evidence="4" id="KW-0799">Topoisomerase</keyword>
<dbReference type="GO" id="GO:0003917">
    <property type="term" value="F:DNA topoisomerase type I (single strand cut, ATP-independent) activity"/>
    <property type="evidence" value="ECO:0007669"/>
    <property type="project" value="UniProtKB-EC"/>
</dbReference>
<dbReference type="Pfam" id="PF21338">
    <property type="entry name" value="Top1B_N_bact"/>
    <property type="match status" value="1"/>
</dbReference>
<comment type="catalytic activity">
    <reaction evidence="1">
        <text>ATP-independent breakage of single-stranded DNA, followed by passage and rejoining.</text>
        <dbReference type="EC" id="5.6.2.1"/>
    </reaction>
</comment>
<dbReference type="EMBL" id="FOCI01000007">
    <property type="protein sequence ID" value="SEN00169.1"/>
    <property type="molecule type" value="Genomic_DNA"/>
</dbReference>
<dbReference type="AlphaFoldDB" id="A0A1H8CZ60"/>
<protein>
    <recommendedName>
        <fullName evidence="3">DNA topoisomerase</fullName>
        <ecNumber evidence="3">5.6.2.1</ecNumber>
    </recommendedName>
</protein>
<feature type="domain" description="DNA topoisomerase I catalytic core eukaryotic-type" evidence="7">
    <location>
        <begin position="97"/>
        <end position="257"/>
    </location>
</feature>
<name>A0A1H8CZ60_9RHOB</name>
<evidence type="ECO:0000256" key="3">
    <source>
        <dbReference type="ARBA" id="ARBA00012891"/>
    </source>
</evidence>
<dbReference type="SUPFAM" id="SSF55869">
    <property type="entry name" value="DNA topoisomerase I domain"/>
    <property type="match status" value="1"/>
</dbReference>
<dbReference type="Proteomes" id="UP000199585">
    <property type="component" value="Unassembled WGS sequence"/>
</dbReference>
<dbReference type="OrthoDB" id="9778962at2"/>
<evidence type="ECO:0000256" key="1">
    <source>
        <dbReference type="ARBA" id="ARBA00000213"/>
    </source>
</evidence>
<dbReference type="STRING" id="245187.SAMN04488003_107166"/>
<dbReference type="EC" id="5.6.2.1" evidence="3"/>
<dbReference type="InterPro" id="IPR001631">
    <property type="entry name" value="TopoI"/>
</dbReference>
<evidence type="ECO:0000256" key="5">
    <source>
        <dbReference type="ARBA" id="ARBA00023125"/>
    </source>
</evidence>
<gene>
    <name evidence="9" type="ORF">SAMN04488003_107166</name>
</gene>
<dbReference type="InterPro" id="IPR049331">
    <property type="entry name" value="Top1B_N_bact"/>
</dbReference>
<dbReference type="GO" id="GO:0006265">
    <property type="term" value="P:DNA topological change"/>
    <property type="evidence" value="ECO:0007669"/>
    <property type="project" value="InterPro"/>
</dbReference>
<evidence type="ECO:0000256" key="4">
    <source>
        <dbReference type="ARBA" id="ARBA00023029"/>
    </source>
</evidence>
<reference evidence="9 10" key="1">
    <citation type="submission" date="2016-10" db="EMBL/GenBank/DDBJ databases">
        <authorList>
            <person name="de Groot N.N."/>
        </authorList>
    </citation>
    <scope>NUCLEOTIDE SEQUENCE [LARGE SCALE GENOMIC DNA]</scope>
    <source>
        <strain evidence="9 10">DSM 16213</strain>
    </source>
</reference>
<dbReference type="Pfam" id="PF01028">
    <property type="entry name" value="Topoisom_I"/>
    <property type="match status" value="1"/>
</dbReference>
<dbReference type="Gene3D" id="1.10.132.120">
    <property type="match status" value="1"/>
</dbReference>
<dbReference type="Gene3D" id="3.90.15.10">
    <property type="entry name" value="Topoisomerase I, Chain A, domain 3"/>
    <property type="match status" value="1"/>
</dbReference>
<dbReference type="InterPro" id="IPR013500">
    <property type="entry name" value="TopoI_cat_euk"/>
</dbReference>
<proteinExistence type="inferred from homology"/>
<dbReference type="InterPro" id="IPR035447">
    <property type="entry name" value="DNA_topo_I_N_sf"/>
</dbReference>